<dbReference type="KEGG" id="svu:B1H20_14590"/>
<reference evidence="1 2" key="1">
    <citation type="submission" date="2017-03" db="EMBL/GenBank/DDBJ databases">
        <title>Complete Genome Sequence of a natural compounds producer, Streptomyces violaceus S21.</title>
        <authorList>
            <person name="Zhong C."/>
            <person name="Zhao Z."/>
            <person name="Fu J."/>
            <person name="Zong G."/>
            <person name="Qin R."/>
            <person name="Cao G."/>
        </authorList>
    </citation>
    <scope>NUCLEOTIDE SEQUENCE [LARGE SCALE GENOMIC DNA]</scope>
    <source>
        <strain evidence="1 2">S21</strain>
    </source>
</reference>
<dbReference type="Proteomes" id="UP000192445">
    <property type="component" value="Chromosome"/>
</dbReference>
<name>A0A1V0UB63_STRVN</name>
<dbReference type="AlphaFoldDB" id="A0A1V0UB63"/>
<dbReference type="STRING" id="1935.B1H20_14590"/>
<dbReference type="EMBL" id="CP020570">
    <property type="protein sequence ID" value="ARF62493.1"/>
    <property type="molecule type" value="Genomic_DNA"/>
</dbReference>
<dbReference type="GeneID" id="63980786"/>
<evidence type="ECO:0000313" key="1">
    <source>
        <dbReference type="EMBL" id="ARF62493.1"/>
    </source>
</evidence>
<dbReference type="RefSeq" id="WP_030119432.1">
    <property type="nucleotide sequence ID" value="NZ_CP020570.1"/>
</dbReference>
<protein>
    <submittedName>
        <fullName evidence="1">Uncharacterized protein</fullName>
    </submittedName>
</protein>
<gene>
    <name evidence="1" type="ORF">B1H20_14590</name>
</gene>
<organism evidence="1 2">
    <name type="scientific">Streptomyces violaceoruber</name>
    <dbReference type="NCBI Taxonomy" id="1935"/>
    <lineage>
        <taxon>Bacteria</taxon>
        <taxon>Bacillati</taxon>
        <taxon>Actinomycetota</taxon>
        <taxon>Actinomycetes</taxon>
        <taxon>Kitasatosporales</taxon>
        <taxon>Streptomycetaceae</taxon>
        <taxon>Streptomyces</taxon>
        <taxon>Streptomyces violaceoruber group</taxon>
    </lineage>
</organism>
<evidence type="ECO:0000313" key="2">
    <source>
        <dbReference type="Proteomes" id="UP000192445"/>
    </source>
</evidence>
<dbReference type="OrthoDB" id="4331723at2"/>
<sequence>MEAMERRRVAAERVRTAEDAVERLRAGFAGVGVKLPSLRLDPVSCAGDEPTPLIDLGRCNIDTALRLCEVLAEKESGHDG</sequence>
<accession>A0A1V0UB63</accession>
<proteinExistence type="predicted"/>